<evidence type="ECO:0000313" key="2">
    <source>
        <dbReference type="Proteomes" id="UP000290013"/>
    </source>
</evidence>
<sequence length="384" mass="44385">MKNTLYLFFILCTLIFKAQSLKIVSVFDSEENKPVPNAKILTETRVYYTNEDGKVLIPESIKEIEISAPLYENKKTGISAQIFLKPLFKEIEEVTITNIDLKKLFQDLIDNYKTVYYSNPSLYSGTIKQKSFVDGKISHLLVADVNIWTKFNFFNFGASKDADSFFNIGLNNIRYYKTIKLDEKYPFQSVPNLQPEDFVGTFFMNRQIVGMLNVFKDTKIKTSLLYENAGIQKLRFETEKNEKLGVKFAGFITYNKNDRAIVNMQVDIDQNNVETEKTAKNGELYNNNTTKANVFFDFYKRNNKYLPSLITVTGEGYCEFKNRKIPFAAYQEIKLENFAEGNKKGLKEKIDLSKSFVENIPDKKINETSTLLSKEEQSFIDAKQ</sequence>
<dbReference type="EMBL" id="LR215974">
    <property type="protein sequence ID" value="VFB04062.1"/>
    <property type="molecule type" value="Genomic_DNA"/>
</dbReference>
<evidence type="ECO:0000313" key="1">
    <source>
        <dbReference type="EMBL" id="VFB04062.1"/>
    </source>
</evidence>
<dbReference type="AlphaFoldDB" id="A0A4U8WCM4"/>
<dbReference type="KEGG" id="ctai:NCTC12078_02085"/>
<proteinExistence type="predicted"/>
<accession>A0A4U8WCM4</accession>
<protein>
    <submittedName>
        <fullName evidence="1">Uncharacterized protein</fullName>
    </submittedName>
</protein>
<dbReference type="Proteomes" id="UP000290013">
    <property type="component" value="Chromosome"/>
</dbReference>
<gene>
    <name evidence="1" type="ORF">NCTC12078_02085</name>
</gene>
<organism evidence="1 2">
    <name type="scientific">Chryseobacterium taihuense</name>
    <dbReference type="NCBI Taxonomy" id="1141221"/>
    <lineage>
        <taxon>Bacteria</taxon>
        <taxon>Pseudomonadati</taxon>
        <taxon>Bacteroidota</taxon>
        <taxon>Flavobacteriia</taxon>
        <taxon>Flavobacteriales</taxon>
        <taxon>Weeksellaceae</taxon>
        <taxon>Chryseobacterium group</taxon>
        <taxon>Chryseobacterium</taxon>
    </lineage>
</organism>
<name>A0A4U8WCM4_9FLAO</name>
<reference evidence="1 2" key="1">
    <citation type="submission" date="2019-02" db="EMBL/GenBank/DDBJ databases">
        <authorList>
            <consortium name="Pathogen Informatics"/>
        </authorList>
    </citation>
    <scope>NUCLEOTIDE SEQUENCE [LARGE SCALE GENOMIC DNA]</scope>
    <source>
        <strain evidence="1 2">3012STDY6944375</strain>
    </source>
</reference>